<dbReference type="EMBL" id="CBWP010000084">
    <property type="protein sequence ID" value="CDL41484.1"/>
    <property type="molecule type" value="Genomic_DNA"/>
</dbReference>
<accession>A0A7G2J035</accession>
<organism evidence="1 2">
    <name type="scientific">Citrobacter freundii</name>
    <dbReference type="NCBI Taxonomy" id="546"/>
    <lineage>
        <taxon>Bacteria</taxon>
        <taxon>Pseudomonadati</taxon>
        <taxon>Pseudomonadota</taxon>
        <taxon>Gammaproteobacteria</taxon>
        <taxon>Enterobacterales</taxon>
        <taxon>Enterobacteriaceae</taxon>
        <taxon>Citrobacter</taxon>
        <taxon>Citrobacter freundii complex</taxon>
    </lineage>
</organism>
<dbReference type="Proteomes" id="UP000019194">
    <property type="component" value="Unassembled WGS sequence"/>
</dbReference>
<dbReference type="AlphaFoldDB" id="A0A7G2J035"/>
<proteinExistence type="predicted"/>
<evidence type="ECO:0000313" key="2">
    <source>
        <dbReference type="Proteomes" id="UP000019194"/>
    </source>
</evidence>
<sequence>MKADSHATMFAPMSKTINKRIFGRFLNNENNAFIVSRQLNLS</sequence>
<evidence type="ECO:0000313" key="1">
    <source>
        <dbReference type="EMBL" id="CDL41484.1"/>
    </source>
</evidence>
<name>A0A7G2J035_CITFR</name>
<protein>
    <submittedName>
        <fullName evidence="1">Uncharacterized protein</fullName>
    </submittedName>
</protein>
<reference evidence="1 2" key="1">
    <citation type="submission" date="2013-10" db="EMBL/GenBank/DDBJ databases">
        <title>Antibiotic resistance diversity of beta-lactamase producers in the General Hospital Vienna.</title>
        <authorList>
            <person name="Barisic I."/>
            <person name="Mitteregger D."/>
            <person name="Hirschl A.M."/>
            <person name="Noehammer C."/>
            <person name="Wiesinger-Mayr H."/>
        </authorList>
    </citation>
    <scope>NUCLEOTIDE SEQUENCE [LARGE SCALE GENOMIC DNA]</scope>
    <source>
        <strain evidence="1 2">ISC11</strain>
    </source>
</reference>
<comment type="caution">
    <text evidence="1">The sequence shown here is derived from an EMBL/GenBank/DDBJ whole genome shotgun (WGS) entry which is preliminary data.</text>
</comment>